<comment type="caution">
    <text evidence="6">The sequence shown here is derived from an EMBL/GenBank/DDBJ whole genome shotgun (WGS) entry which is preliminary data.</text>
</comment>
<dbReference type="SUPFAM" id="SSF55785">
    <property type="entry name" value="PYP-like sensor domain (PAS domain)"/>
    <property type="match status" value="2"/>
</dbReference>
<dbReference type="Gene3D" id="3.30.70.270">
    <property type="match status" value="1"/>
</dbReference>
<dbReference type="Pfam" id="PF09084">
    <property type="entry name" value="NMT1"/>
    <property type="match status" value="1"/>
</dbReference>
<reference evidence="6 7" key="1">
    <citation type="journal article" date="2011" name="J. Bacteriol.">
        <title>Draft genome sequence of Methylophaga aminisulfidivorans MP T.</title>
        <authorList>
            <person name="Han G.H."/>
            <person name="Kim W."/>
            <person name="Chun J."/>
            <person name="Kim S.W."/>
        </authorList>
    </citation>
    <scope>NUCLEOTIDE SEQUENCE [LARGE SCALE GENOMIC DNA]</scope>
    <source>
        <strain evidence="7">MP(T)</strain>
    </source>
</reference>
<evidence type="ECO:0000259" key="2">
    <source>
        <dbReference type="PROSITE" id="PS50112"/>
    </source>
</evidence>
<dbReference type="Gene3D" id="3.40.190.10">
    <property type="entry name" value="Periplasmic binding protein-like II"/>
    <property type="match status" value="4"/>
</dbReference>
<dbReference type="InterPro" id="IPR001633">
    <property type="entry name" value="EAL_dom"/>
</dbReference>
<dbReference type="PROSITE" id="PS50887">
    <property type="entry name" value="GGDEF"/>
    <property type="match status" value="1"/>
</dbReference>
<evidence type="ECO:0000256" key="1">
    <source>
        <dbReference type="ARBA" id="ARBA00001946"/>
    </source>
</evidence>
<dbReference type="eggNOG" id="COG5001">
    <property type="taxonomic scope" value="Bacteria"/>
</dbReference>
<feature type="domain" description="PAC" evidence="3">
    <location>
        <begin position="673"/>
        <end position="723"/>
    </location>
</feature>
<dbReference type="InterPro" id="IPR001638">
    <property type="entry name" value="Solute-binding_3/MltF_N"/>
</dbReference>
<dbReference type="SUPFAM" id="SSF53850">
    <property type="entry name" value="Periplasmic binding protein-like II"/>
    <property type="match status" value="2"/>
</dbReference>
<dbReference type="SMART" id="SM00267">
    <property type="entry name" value="GGDEF"/>
    <property type="match status" value="1"/>
</dbReference>
<feature type="domain" description="PAC" evidence="3">
    <location>
        <begin position="793"/>
        <end position="845"/>
    </location>
</feature>
<dbReference type="NCBIfam" id="TIGR00254">
    <property type="entry name" value="GGDEF"/>
    <property type="match status" value="1"/>
</dbReference>
<protein>
    <submittedName>
        <fullName evidence="6">Putative signal transduction protein containing a membrane domain, an EAL and a GGDEF domain containing protein</fullName>
    </submittedName>
</protein>
<dbReference type="Gene3D" id="3.30.450.20">
    <property type="entry name" value="PAS domain"/>
    <property type="match status" value="2"/>
</dbReference>
<dbReference type="CDD" id="cd01007">
    <property type="entry name" value="PBP2_BvgS_HisK_like"/>
    <property type="match status" value="1"/>
</dbReference>
<dbReference type="InterPro" id="IPR043128">
    <property type="entry name" value="Rev_trsase/Diguanyl_cyclase"/>
</dbReference>
<dbReference type="InterPro" id="IPR029787">
    <property type="entry name" value="Nucleotide_cyclase"/>
</dbReference>
<dbReference type="InterPro" id="IPR001610">
    <property type="entry name" value="PAC"/>
</dbReference>
<dbReference type="Pfam" id="PF00497">
    <property type="entry name" value="SBP_bac_3"/>
    <property type="match status" value="1"/>
</dbReference>
<dbReference type="PANTHER" id="PTHR44757">
    <property type="entry name" value="DIGUANYLATE CYCLASE DGCP"/>
    <property type="match status" value="1"/>
</dbReference>
<accession>F5SWS6</accession>
<dbReference type="PANTHER" id="PTHR44757:SF2">
    <property type="entry name" value="BIOFILM ARCHITECTURE MAINTENANCE PROTEIN MBAA"/>
    <property type="match status" value="1"/>
</dbReference>
<dbReference type="EMBL" id="AFIG01000001">
    <property type="protein sequence ID" value="EGL54523.1"/>
    <property type="molecule type" value="Genomic_DNA"/>
</dbReference>
<dbReference type="Pfam" id="PF00990">
    <property type="entry name" value="GGDEF"/>
    <property type="match status" value="1"/>
</dbReference>
<dbReference type="SMART" id="SM00091">
    <property type="entry name" value="PAS"/>
    <property type="match status" value="2"/>
</dbReference>
<dbReference type="InterPro" id="IPR000160">
    <property type="entry name" value="GGDEF_dom"/>
</dbReference>
<keyword evidence="7" id="KW-1185">Reference proteome</keyword>
<dbReference type="InterPro" id="IPR052155">
    <property type="entry name" value="Biofilm_reg_signaling"/>
</dbReference>
<dbReference type="InterPro" id="IPR000700">
    <property type="entry name" value="PAS-assoc_C"/>
</dbReference>
<dbReference type="PROSITE" id="PS50883">
    <property type="entry name" value="EAL"/>
    <property type="match status" value="1"/>
</dbReference>
<dbReference type="Pfam" id="PF13426">
    <property type="entry name" value="PAS_9"/>
    <property type="match status" value="2"/>
</dbReference>
<dbReference type="NCBIfam" id="TIGR00229">
    <property type="entry name" value="sensory_box"/>
    <property type="match status" value="2"/>
</dbReference>
<dbReference type="SUPFAM" id="SSF55073">
    <property type="entry name" value="Nucleotide cyclase"/>
    <property type="match status" value="1"/>
</dbReference>
<evidence type="ECO:0000259" key="4">
    <source>
        <dbReference type="PROSITE" id="PS50883"/>
    </source>
</evidence>
<dbReference type="Pfam" id="PF00563">
    <property type="entry name" value="EAL"/>
    <property type="match status" value="1"/>
</dbReference>
<evidence type="ECO:0000313" key="7">
    <source>
        <dbReference type="Proteomes" id="UP000003544"/>
    </source>
</evidence>
<dbReference type="SMART" id="SM00062">
    <property type="entry name" value="PBPb"/>
    <property type="match status" value="1"/>
</dbReference>
<comment type="cofactor">
    <cofactor evidence="1">
        <name>Mg(2+)</name>
        <dbReference type="ChEBI" id="CHEBI:18420"/>
    </cofactor>
</comment>
<dbReference type="PROSITE" id="PS50113">
    <property type="entry name" value="PAC"/>
    <property type="match status" value="2"/>
</dbReference>
<dbReference type="SUPFAM" id="SSF141868">
    <property type="entry name" value="EAL domain-like"/>
    <property type="match status" value="1"/>
</dbReference>
<dbReference type="eggNOG" id="COG0715">
    <property type="taxonomic scope" value="Bacteria"/>
</dbReference>
<organism evidence="6 7">
    <name type="scientific">Methylophaga aminisulfidivorans MP</name>
    <dbReference type="NCBI Taxonomy" id="1026882"/>
    <lineage>
        <taxon>Bacteria</taxon>
        <taxon>Pseudomonadati</taxon>
        <taxon>Pseudomonadota</taxon>
        <taxon>Gammaproteobacteria</taxon>
        <taxon>Thiotrichales</taxon>
        <taxon>Piscirickettsiaceae</taxon>
        <taxon>Methylophaga</taxon>
    </lineage>
</organism>
<dbReference type="InterPro" id="IPR015168">
    <property type="entry name" value="SsuA/THI5"/>
</dbReference>
<evidence type="ECO:0000259" key="5">
    <source>
        <dbReference type="PROSITE" id="PS50887"/>
    </source>
</evidence>
<feature type="domain" description="GGDEF" evidence="5">
    <location>
        <begin position="877"/>
        <end position="1010"/>
    </location>
</feature>
<dbReference type="CDD" id="cd01949">
    <property type="entry name" value="GGDEF"/>
    <property type="match status" value="1"/>
</dbReference>
<feature type="domain" description="PAS" evidence="2">
    <location>
        <begin position="726"/>
        <end position="766"/>
    </location>
</feature>
<feature type="domain" description="EAL" evidence="4">
    <location>
        <begin position="1019"/>
        <end position="1274"/>
    </location>
</feature>
<dbReference type="Gene3D" id="3.20.20.450">
    <property type="entry name" value="EAL domain"/>
    <property type="match status" value="1"/>
</dbReference>
<dbReference type="InterPro" id="IPR035965">
    <property type="entry name" value="PAS-like_dom_sf"/>
</dbReference>
<dbReference type="InterPro" id="IPR000014">
    <property type="entry name" value="PAS"/>
</dbReference>
<gene>
    <name evidence="6" type="ORF">MAMP_01224</name>
</gene>
<dbReference type="SMART" id="SM00086">
    <property type="entry name" value="PAC"/>
    <property type="match status" value="2"/>
</dbReference>
<evidence type="ECO:0000259" key="3">
    <source>
        <dbReference type="PROSITE" id="PS50113"/>
    </source>
</evidence>
<dbReference type="PROSITE" id="PS50112">
    <property type="entry name" value="PAS"/>
    <property type="match status" value="2"/>
</dbReference>
<dbReference type="GO" id="GO:0003824">
    <property type="term" value="F:catalytic activity"/>
    <property type="evidence" value="ECO:0007669"/>
    <property type="project" value="UniProtKB-ARBA"/>
</dbReference>
<dbReference type="CDD" id="cd00130">
    <property type="entry name" value="PAS"/>
    <property type="match status" value="2"/>
</dbReference>
<dbReference type="eggNOG" id="COG0834">
    <property type="taxonomic scope" value="Bacteria"/>
</dbReference>
<evidence type="ECO:0000313" key="6">
    <source>
        <dbReference type="EMBL" id="EGL54523.1"/>
    </source>
</evidence>
<feature type="domain" description="PAS" evidence="2">
    <location>
        <begin position="593"/>
        <end position="635"/>
    </location>
</feature>
<dbReference type="STRING" id="1026882.MAMP_01224"/>
<sequence>MSLSLPSYAQLEATNEDLPLEKVSLQLKWKYQYQFAGYIAAVEKGFYTEEGLDVELRPRQPDINVVNEVVSGKADYGIGGIGILAEYANGSPIKALAAVFQHDALVFMSRSESGIVSPYEMAGKRVMFDASNGNDAILRTLLNDAEIQLKDINIIPQKMGIDSLINNEVDVISGYISDQPYEFLQKKIPINIINPRNYGFDFYGDILFTSDDELKKYPGRAQRMLKASLKGWHYALEHSEEMINIIKQKYGAEQSLSRLRFEARETKKLILADLIPLGSIEPGRLKRIADIYAQLGVAPALPEKTLNHFIHQPSTMLSLTEDEQAWLQAHPVIKVGVDKDFAPYEWINKDGEYVGLAAEYINLLEERLGVKFDIISNRSWDELMTMAQNDEIDMLACLNETTERKEYLTFTDPYIQNPVVIINTDINGYIGSLKNLAGKTVALEKGNFSNALLSDEYPEITLLFTDTPRQALEKVARGEADAYIGDAAYANYQIKNSDLINLQFAGQTQARAAYRMGIVKNEPELLSIINKVLSQLSEQEKKEIESQWLGIKIDSGPQLKTLIQFGSGILLLFLLFSYWIYRLRQSRRALQESEGRLSDVLNTSPVPEIIIDNHGKITYLNQAFITSFGYDLSDIPTLDDWLLRTFPKVETRERFITQADIAFNKQYVSFNFESIETDLICKDGQRRSVIANARKVTSDTIPDTLIILYDITERKRAEEKLKLSGRVFTQAHEGILITDADGLIVDVNPAFSEITGYSREEILHQNPSILRSDKHDALYFEEMWNELRQQGHWQGEIWNKRKDGQLYAELLTISTLVDDYGETIHYLGMFSDITQSKEQQHALEMMAHYDVLTQLPNRTLFADRFKQAIAHSNRNKSLLAVVFLDLDGFKPVNDTYGHEAGDQLLIEVSARIQSCIRQDDTASRLGGDEFALLLNDVSSAEHCETLINRIRHAIELPYHIDGNSISCSASIGITLYPLDNADADTLLRHADQAMYQAKVSGRQRHHMFDTQQDEQMSEQQNQFKSIEDALISDQLVLFYQPKVNMRSGDIIGAEALIRWQHPKRGLITPAHFLPVVQGSYLEINIGNWVIERAIKQLNNWIERGWTMEMSINISSRHLQWQGLFDHLDRVLAKYPNVPSYLIQLEVLESSVLTDINNISSIIETCRHTLGLKISLDDFGTGYSSLTHLRHLPVDTVKIDQSFVRDLIDDPNDYTIIDGVIGLTDAFHHQVIAEGVETTEHGMMLLAMGCDLAQGYAIAYPMSADDCNQWFTDYQPNKQWIDLANRQLNAEQTLLELMTLQINYWLNRVIANLESSPDTITHWPLMNHKKCHFSLWLEQAKKQNLFDRVWIESMKLAYTELYHNANSLKYQYQEDQHPINDAGIAELKAHFKTIELLLDAKKTTIISYQ</sequence>
<dbReference type="Proteomes" id="UP000003544">
    <property type="component" value="Unassembled WGS sequence"/>
</dbReference>
<dbReference type="CDD" id="cd01948">
    <property type="entry name" value="EAL"/>
    <property type="match status" value="1"/>
</dbReference>
<name>F5SWS6_9GAMM</name>
<proteinExistence type="predicted"/>
<dbReference type="FunFam" id="3.30.70.270:FF:000001">
    <property type="entry name" value="Diguanylate cyclase domain protein"/>
    <property type="match status" value="1"/>
</dbReference>
<dbReference type="SMART" id="SM00052">
    <property type="entry name" value="EAL"/>
    <property type="match status" value="1"/>
</dbReference>
<dbReference type="InterPro" id="IPR035919">
    <property type="entry name" value="EAL_sf"/>
</dbReference>